<reference evidence="1" key="1">
    <citation type="submission" date="2020-05" db="EMBL/GenBank/DDBJ databases">
        <title>WGS assembly of Panicum virgatum.</title>
        <authorList>
            <person name="Lovell J.T."/>
            <person name="Jenkins J."/>
            <person name="Shu S."/>
            <person name="Juenger T.E."/>
            <person name="Schmutz J."/>
        </authorList>
    </citation>
    <scope>NUCLEOTIDE SEQUENCE</scope>
    <source>
        <strain evidence="1">AP13</strain>
    </source>
</reference>
<comment type="caution">
    <text evidence="1">The sequence shown here is derived from an EMBL/GenBank/DDBJ whole genome shotgun (WGS) entry which is preliminary data.</text>
</comment>
<proteinExistence type="predicted"/>
<evidence type="ECO:0000313" key="2">
    <source>
        <dbReference type="Proteomes" id="UP000823388"/>
    </source>
</evidence>
<dbReference type="Proteomes" id="UP000823388">
    <property type="component" value="Chromosome 3K"/>
</dbReference>
<protein>
    <submittedName>
        <fullName evidence="1">Uncharacterized protein</fullName>
    </submittedName>
</protein>
<keyword evidence="2" id="KW-1185">Reference proteome</keyword>
<gene>
    <name evidence="1" type="ORF">PVAP13_3KG413554</name>
</gene>
<dbReference type="EMBL" id="CM029041">
    <property type="protein sequence ID" value="KAG2628787.1"/>
    <property type="molecule type" value="Genomic_DNA"/>
</dbReference>
<evidence type="ECO:0000313" key="1">
    <source>
        <dbReference type="EMBL" id="KAG2628787.1"/>
    </source>
</evidence>
<dbReference type="AlphaFoldDB" id="A0A8T0V304"/>
<organism evidence="1 2">
    <name type="scientific">Panicum virgatum</name>
    <name type="common">Blackwell switchgrass</name>
    <dbReference type="NCBI Taxonomy" id="38727"/>
    <lineage>
        <taxon>Eukaryota</taxon>
        <taxon>Viridiplantae</taxon>
        <taxon>Streptophyta</taxon>
        <taxon>Embryophyta</taxon>
        <taxon>Tracheophyta</taxon>
        <taxon>Spermatophyta</taxon>
        <taxon>Magnoliopsida</taxon>
        <taxon>Liliopsida</taxon>
        <taxon>Poales</taxon>
        <taxon>Poaceae</taxon>
        <taxon>PACMAD clade</taxon>
        <taxon>Panicoideae</taxon>
        <taxon>Panicodae</taxon>
        <taxon>Paniceae</taxon>
        <taxon>Panicinae</taxon>
        <taxon>Panicum</taxon>
        <taxon>Panicum sect. Hiantes</taxon>
    </lineage>
</organism>
<sequence>MQIYMWAQTHTVRVCRWVPSSKLRWKHMSILSYDENTVPGRVEKNISTNNIISKCHKTMTLPDISTVTPCLHTNDRTITIVILASMNCSYKKMTIQLALEHNKL</sequence>
<name>A0A8T0V304_PANVG</name>
<accession>A0A8T0V304</accession>